<organism evidence="6 7">
    <name type="scientific">Streptomyces pimonensis</name>
    <dbReference type="NCBI Taxonomy" id="2860288"/>
    <lineage>
        <taxon>Bacteria</taxon>
        <taxon>Bacillati</taxon>
        <taxon>Actinomycetota</taxon>
        <taxon>Actinomycetes</taxon>
        <taxon>Kitasatosporales</taxon>
        <taxon>Streptomycetaceae</taxon>
        <taxon>Streptomyces</taxon>
    </lineage>
</organism>
<dbReference type="InterPro" id="IPR016024">
    <property type="entry name" value="ARM-type_fold"/>
</dbReference>
<dbReference type="PANTHER" id="PTHR34070:SF1">
    <property type="entry name" value="DNA ALKYLATION REPAIR PROTEIN"/>
    <property type="match status" value="1"/>
</dbReference>
<dbReference type="SUPFAM" id="SSF48371">
    <property type="entry name" value="ARM repeat"/>
    <property type="match status" value="1"/>
</dbReference>
<dbReference type="Pfam" id="PF03143">
    <property type="entry name" value="GTP_EFTU_D3"/>
    <property type="match status" value="1"/>
</dbReference>
<dbReference type="InterPro" id="IPR004160">
    <property type="entry name" value="Transl_elong_EFTu/EF1A_C"/>
</dbReference>
<keyword evidence="7" id="KW-1185">Reference proteome</keyword>
<comment type="caution">
    <text evidence="6">The sequence shown here is derived from an EMBL/GenBank/DDBJ whole genome shotgun (WGS) entry which is preliminary data.</text>
</comment>
<dbReference type="Gene3D" id="2.40.30.10">
    <property type="entry name" value="Translation factors"/>
    <property type="match status" value="1"/>
</dbReference>
<evidence type="ECO:0000256" key="4">
    <source>
        <dbReference type="ARBA" id="ARBA00023134"/>
    </source>
</evidence>
<evidence type="ECO:0000259" key="5">
    <source>
        <dbReference type="Pfam" id="PF03143"/>
    </source>
</evidence>
<dbReference type="Pfam" id="PF08713">
    <property type="entry name" value="DNA_alkylation"/>
    <property type="match status" value="1"/>
</dbReference>
<evidence type="ECO:0000256" key="2">
    <source>
        <dbReference type="ARBA" id="ARBA00022768"/>
    </source>
</evidence>
<sequence>MRVTEGGTATPRVPVGPLADTVLERLTAACAPAADPERAVAMRTYMKDVAPFPGLTAPVRRALSRTVVAGLPRPDEADCTAVALRCWELSERGYQYFAVDHLRRHVRHCSRGFLPVARHLVTTVPRWDTVGLLAPHVVGALVAADRGLTAEVDEWIGADDRWLARAALLHRLRFRERTDTARLFDYCLCRSGHPDFSVVAAPGSVVPGRRFAARVYVLSVREGGRTTPVSTGYRPQFHLRTADVVGDVDLGEAVVARPGDTVTMTVELGREAPLEAGLGFAVREGGRTVGAGTVTAVG</sequence>
<dbReference type="InterPro" id="IPR009001">
    <property type="entry name" value="Transl_elong_EF1A/Init_IF2_C"/>
</dbReference>
<dbReference type="Gene3D" id="1.25.10.90">
    <property type="match status" value="1"/>
</dbReference>
<keyword evidence="3" id="KW-0648">Protein biosynthesis</keyword>
<keyword evidence="4" id="KW-0342">GTP-binding</keyword>
<dbReference type="SUPFAM" id="SSF50465">
    <property type="entry name" value="EF-Tu/eEF-1alpha/eIF2-gamma C-terminal domain"/>
    <property type="match status" value="1"/>
</dbReference>
<accession>A0ABV4J2Q0</accession>
<evidence type="ECO:0000313" key="7">
    <source>
        <dbReference type="Proteomes" id="UP001567537"/>
    </source>
</evidence>
<gene>
    <name evidence="6" type="ORF">KYY02_17865</name>
</gene>
<evidence type="ECO:0000313" key="6">
    <source>
        <dbReference type="EMBL" id="MEZ3180489.1"/>
    </source>
</evidence>
<reference evidence="6 7" key="1">
    <citation type="journal article" date="2021" name="Res Sq">
        <title>Streptomyces Pimoensis sp. nov., Isolated From the Taklimakan Desert in Xinjiang, China.</title>
        <authorList>
            <person name="Zhang P."/>
            <person name="Luo X."/>
            <person name="Luo X."/>
            <person name="Liu Z."/>
            <person name="Xia Z."/>
            <person name="Wan C."/>
            <person name="zhang L."/>
        </authorList>
    </citation>
    <scope>NUCLEOTIDE SEQUENCE [LARGE SCALE GENOMIC DNA]</scope>
    <source>
        <strain evidence="6 7">TRM75549</strain>
    </source>
</reference>
<name>A0ABV4J2Q0_9ACTN</name>
<feature type="domain" description="Translation elongation factor EFTu/EF1A C-terminal" evidence="5">
    <location>
        <begin position="205"/>
        <end position="297"/>
    </location>
</feature>
<dbReference type="Proteomes" id="UP001567537">
    <property type="component" value="Unassembled WGS sequence"/>
</dbReference>
<evidence type="ECO:0000256" key="1">
    <source>
        <dbReference type="ARBA" id="ARBA00022741"/>
    </source>
</evidence>
<proteinExistence type="predicted"/>
<dbReference type="InterPro" id="IPR014825">
    <property type="entry name" value="DNA_alkylation"/>
</dbReference>
<protein>
    <submittedName>
        <fullName evidence="6">DNA alkylation repair protein</fullName>
    </submittedName>
</protein>
<keyword evidence="2" id="KW-0251">Elongation factor</keyword>
<keyword evidence="1" id="KW-0547">Nucleotide-binding</keyword>
<evidence type="ECO:0000256" key="3">
    <source>
        <dbReference type="ARBA" id="ARBA00022917"/>
    </source>
</evidence>
<dbReference type="EMBL" id="JAHWZY010000016">
    <property type="protein sequence ID" value="MEZ3180489.1"/>
    <property type="molecule type" value="Genomic_DNA"/>
</dbReference>
<dbReference type="PANTHER" id="PTHR34070">
    <property type="entry name" value="ARMADILLO-TYPE FOLD"/>
    <property type="match status" value="1"/>
</dbReference>